<feature type="compositionally biased region" description="Polar residues" evidence="2">
    <location>
        <begin position="637"/>
        <end position="648"/>
    </location>
</feature>
<feature type="coiled-coil region" evidence="1">
    <location>
        <begin position="763"/>
        <end position="790"/>
    </location>
</feature>
<feature type="domain" description="DUF4456" evidence="4">
    <location>
        <begin position="1177"/>
        <end position="1382"/>
    </location>
</feature>
<feature type="region of interest" description="Disordered" evidence="2">
    <location>
        <begin position="623"/>
        <end position="648"/>
    </location>
</feature>
<feature type="domain" description="DUF4455" evidence="3">
    <location>
        <begin position="118"/>
        <end position="583"/>
    </location>
</feature>
<gene>
    <name evidence="5" type="ORF">MATL_G00156420</name>
</gene>
<evidence type="ECO:0000259" key="4">
    <source>
        <dbReference type="Pfam" id="PF14644"/>
    </source>
</evidence>
<keyword evidence="6" id="KW-1185">Reference proteome</keyword>
<dbReference type="InterPro" id="IPR028089">
    <property type="entry name" value="DUF4455"/>
</dbReference>
<evidence type="ECO:0000313" key="6">
    <source>
        <dbReference type="Proteomes" id="UP001046870"/>
    </source>
</evidence>
<keyword evidence="1" id="KW-0175">Coiled coil</keyword>
<reference evidence="5" key="1">
    <citation type="submission" date="2021-01" db="EMBL/GenBank/DDBJ databases">
        <authorList>
            <person name="Zahm M."/>
            <person name="Roques C."/>
            <person name="Cabau C."/>
            <person name="Klopp C."/>
            <person name="Donnadieu C."/>
            <person name="Jouanno E."/>
            <person name="Lampietro C."/>
            <person name="Louis A."/>
            <person name="Herpin A."/>
            <person name="Echchiki A."/>
            <person name="Berthelot C."/>
            <person name="Parey E."/>
            <person name="Roest-Crollius H."/>
            <person name="Braasch I."/>
            <person name="Postlethwait J."/>
            <person name="Bobe J."/>
            <person name="Montfort J."/>
            <person name="Bouchez O."/>
            <person name="Begum T."/>
            <person name="Mejri S."/>
            <person name="Adams A."/>
            <person name="Chen W.-J."/>
            <person name="Guiguen Y."/>
        </authorList>
    </citation>
    <scope>NUCLEOTIDE SEQUENCE</scope>
    <source>
        <strain evidence="5">YG-15Mar2019-1</strain>
        <tissue evidence="5">Brain</tissue>
    </source>
</reference>
<dbReference type="PANTHER" id="PTHR21444:SF14">
    <property type="entry name" value="COILED-COIL DOMAIN-CONTAINING PROTEIN 180"/>
    <property type="match status" value="1"/>
</dbReference>
<feature type="region of interest" description="Disordered" evidence="2">
    <location>
        <begin position="1276"/>
        <end position="1297"/>
    </location>
</feature>
<feature type="region of interest" description="Disordered" evidence="2">
    <location>
        <begin position="1075"/>
        <end position="1145"/>
    </location>
</feature>
<name>A0A9D3PQC4_MEGAT</name>
<evidence type="ECO:0000256" key="2">
    <source>
        <dbReference type="SAM" id="MobiDB-lite"/>
    </source>
</evidence>
<proteinExistence type="predicted"/>
<dbReference type="Pfam" id="PF14643">
    <property type="entry name" value="DUF4455"/>
    <property type="match status" value="1"/>
</dbReference>
<dbReference type="Proteomes" id="UP001046870">
    <property type="component" value="Chromosome 13"/>
</dbReference>
<dbReference type="Pfam" id="PF14644">
    <property type="entry name" value="DUF4456"/>
    <property type="match status" value="1"/>
</dbReference>
<feature type="region of interest" description="Disordered" evidence="2">
    <location>
        <begin position="1028"/>
        <end position="1052"/>
    </location>
</feature>
<organism evidence="5 6">
    <name type="scientific">Megalops atlanticus</name>
    <name type="common">Tarpon</name>
    <name type="synonym">Clupea gigantea</name>
    <dbReference type="NCBI Taxonomy" id="7932"/>
    <lineage>
        <taxon>Eukaryota</taxon>
        <taxon>Metazoa</taxon>
        <taxon>Chordata</taxon>
        <taxon>Craniata</taxon>
        <taxon>Vertebrata</taxon>
        <taxon>Euteleostomi</taxon>
        <taxon>Actinopterygii</taxon>
        <taxon>Neopterygii</taxon>
        <taxon>Teleostei</taxon>
        <taxon>Elopiformes</taxon>
        <taxon>Megalopidae</taxon>
        <taxon>Megalops</taxon>
    </lineage>
</organism>
<dbReference type="InterPro" id="IPR027914">
    <property type="entry name" value="DUF4456"/>
</dbReference>
<feature type="coiled-coil region" evidence="1">
    <location>
        <begin position="154"/>
        <end position="212"/>
    </location>
</feature>
<dbReference type="PANTHER" id="PTHR21444">
    <property type="entry name" value="COILED-COIL DOMAIN-CONTAINING PROTEIN 180"/>
    <property type="match status" value="1"/>
</dbReference>
<evidence type="ECO:0008006" key="7">
    <source>
        <dbReference type="Google" id="ProtNLM"/>
    </source>
</evidence>
<accession>A0A9D3PQC4</accession>
<comment type="caution">
    <text evidence="5">The sequence shown here is derived from an EMBL/GenBank/DDBJ whole genome shotgun (WGS) entry which is preliminary data.</text>
</comment>
<feature type="coiled-coil region" evidence="1">
    <location>
        <begin position="478"/>
        <end position="520"/>
    </location>
</feature>
<dbReference type="OrthoDB" id="431588at2759"/>
<evidence type="ECO:0000256" key="1">
    <source>
        <dbReference type="SAM" id="Coils"/>
    </source>
</evidence>
<dbReference type="EMBL" id="JAFDVH010000013">
    <property type="protein sequence ID" value="KAG7465705.1"/>
    <property type="molecule type" value="Genomic_DNA"/>
</dbReference>
<evidence type="ECO:0000313" key="5">
    <source>
        <dbReference type="EMBL" id="KAG7465705.1"/>
    </source>
</evidence>
<protein>
    <recommendedName>
        <fullName evidence="7">Coiled-coil domain-containing protein 180</fullName>
    </recommendedName>
</protein>
<evidence type="ECO:0000259" key="3">
    <source>
        <dbReference type="Pfam" id="PF14643"/>
    </source>
</evidence>
<sequence>MMAETRVIPSGKVYRQMFDAQVQLSRTLHDSRRRRVAHEGSLHSGARATIDADTVLPLGNRTGASHPLADMAVRDQLSSGARPIQESEEQSVEEEVRGLPDTIVAEKLGSDIIERMMERKERNHTEAVAQLHQELVKFSVGYESFLREKGEDFLSKLSKSYENAERLLQRMDNDSDLETFTLQGLLELWDSVKQESEERRKWIRELDETLAQREAERTAMIAAMLKKYTETLEKIAFIALSDVHRLIHNEAMMINQAMLANRRALARLFLNLMEKDLQGALSHRLHWEDRLQDWKAIRVRASVNRFKEFMSSPPIRSPEGVQAILDAMKAEQDSLSERQSQALRSLSCITPPKCSKAQAAEWYSSLCAVNDQIDSLHIGSMTKLRLHSEETWQECLAEVERFKDEVSAYGIPADEIQNIISNELLPLIGQCQSQSEQQLEAMDRAFEALAGHAGVLSKALLRFARGAGHLWEVHSAGLQRREQQLQTHLEEVRHAHEQENQRKEAELDIMLDRLRQESSEEALRISLDKTLRFLEEIKAGYINLHKDEVNVVEGYPAMVLKELQAYSTAVSRFFKVKEIYSQSAEELHRLCPFLNFDSSGGAREKQKRQTRRAEDLSDSSADLFLTEDDDGSHQEASDSQESETFTTSGGSVYNALSFGEQWAEDGEQGPALSVVELVVFPKSLLAELQREVRVAFFSHLEDWYQTALSNASSVVEAKKEELKCGLDLRLQLQHSRASRIEVDVHDVRAEELALHRDRVDRHCEGVQQALNELRTRVQDLQLRQQRLSEEFRTHIHSMEDVFTSAKKSDVLANLCGSLQSHLEKHMAVVQKSQRGFRQEMESTLGGLREANAQFINSLQLFSEGGNFTPEEVEACQKRLEKMAKRIDSTDEAIMLDMEGTESRCLEQAKEVISMFEDRFQFLTADLKFLEKIQRVLTNTQVQIKSEAAKSNSQKRNLDSMLVQLESLTEEFAKPSPEKKSVTPDDISALTRSLMQELKKRCQYLECSLNPSAAVAGPDSPLQGAFAVAARPKSRRQDKPGSPASDSLLQPSRMGVAFTEDAAVGVVRGLLRISKPKSSQEVQVESPDRRPAPVTAGLTSAGTPGRRERAGGTPSTPALHRQRRRSAESVSSQSMHRLSRPSRSDKRFQVFGASPEEQCSMTFNGAINSILWKANDLLLSLAEEFYKKKERRPITRQQHLQETFEQCAEELNKRLLLYQRQTQEYHNNSLQDFRQQLIRTEERLSQVPPLLLSHLGERHLERLSQDTGQIRQSLERVQQESEDRKNKHSGQLRVQLGHPAYEEELESLRAAEESRQKELTTAIQRTKLELQACVRSHGEEFVAALTSVTENLLFQMDNLLTIDEVQAGQAEAKQETLTTLIRQKGAGASLEEKQSSPQIQRSSRTWPGVHYFETQEQPHRETASVTTAKTTLGHLTAVETRDTMYQRYRQRYEEELSRAEEDSSAQEKLAARWEQHWRDSMQTLTQLYSE</sequence>